<name>A0A7W9FPE6_9HYPH</name>
<evidence type="ECO:0000259" key="1">
    <source>
        <dbReference type="Pfam" id="PF01370"/>
    </source>
</evidence>
<comment type="caution">
    <text evidence="2">The sequence shown here is derived from an EMBL/GenBank/DDBJ whole genome shotgun (WGS) entry which is preliminary data.</text>
</comment>
<accession>A0A7W9FPE6</accession>
<gene>
    <name evidence="2" type="ORF">GGQ63_003412</name>
</gene>
<feature type="domain" description="NAD-dependent epimerase/dehydratase" evidence="1">
    <location>
        <begin position="3"/>
        <end position="215"/>
    </location>
</feature>
<dbReference type="PANTHER" id="PTHR48079:SF6">
    <property type="entry name" value="NAD(P)-BINDING DOMAIN-CONTAINING PROTEIN-RELATED"/>
    <property type="match status" value="1"/>
</dbReference>
<dbReference type="InterPro" id="IPR051783">
    <property type="entry name" value="NAD(P)-dependent_oxidoreduct"/>
</dbReference>
<sequence length="295" mass="30192">MRVLVTGASGFVGSAVVRELIAAGHSVVGLVRSDEGAEAVRAAGATPRLGTLDDPEDLARAAETVEGVIHTAFNHDFSRFAENCENDRRVIGALAAVLAGSDRPLLVTSGSALAAAGRLATEADPAASRSPRIASEEAAAAALAAGARAMVVRLAPSVHGAGDHGFVPMLIALARRTGVSAYIGDGLNRWPAVHRLDAARLYRLALEKGEAGRRYHAVGEAGIPFRDIAAAIGRGLGLPVASVAGAEVEAHFGWFAHFAAMDNPTSAEATEAALGWQPAGPTLLDDLVPAGYFAA</sequence>
<dbReference type="GO" id="GO:0005737">
    <property type="term" value="C:cytoplasm"/>
    <property type="evidence" value="ECO:0007669"/>
    <property type="project" value="TreeGrafter"/>
</dbReference>
<dbReference type="Gene3D" id="3.40.50.720">
    <property type="entry name" value="NAD(P)-binding Rossmann-like Domain"/>
    <property type="match status" value="1"/>
</dbReference>
<dbReference type="SUPFAM" id="SSF51735">
    <property type="entry name" value="NAD(P)-binding Rossmann-fold domains"/>
    <property type="match status" value="1"/>
</dbReference>
<proteinExistence type="predicted"/>
<reference evidence="2 3" key="1">
    <citation type="submission" date="2020-08" db="EMBL/GenBank/DDBJ databases">
        <title>Genomic Encyclopedia of Type Strains, Phase IV (KMG-IV): sequencing the most valuable type-strain genomes for metagenomic binning, comparative biology and taxonomic classification.</title>
        <authorList>
            <person name="Goeker M."/>
        </authorList>
    </citation>
    <scope>NUCLEOTIDE SEQUENCE [LARGE SCALE GENOMIC DNA]</scope>
    <source>
        <strain evidence="2 3">DSM 16268</strain>
    </source>
</reference>
<dbReference type="GO" id="GO:0004029">
    <property type="term" value="F:aldehyde dehydrogenase (NAD+) activity"/>
    <property type="evidence" value="ECO:0007669"/>
    <property type="project" value="TreeGrafter"/>
</dbReference>
<dbReference type="CDD" id="cd05262">
    <property type="entry name" value="SDR_a7"/>
    <property type="match status" value="1"/>
</dbReference>
<dbReference type="Proteomes" id="UP000523821">
    <property type="component" value="Unassembled WGS sequence"/>
</dbReference>
<evidence type="ECO:0000313" key="2">
    <source>
        <dbReference type="EMBL" id="MBB5754331.1"/>
    </source>
</evidence>
<protein>
    <submittedName>
        <fullName evidence="2">Nucleoside-diphosphate-sugar epimerase</fullName>
    </submittedName>
</protein>
<dbReference type="Pfam" id="PF01370">
    <property type="entry name" value="Epimerase"/>
    <property type="match status" value="1"/>
</dbReference>
<dbReference type="PANTHER" id="PTHR48079">
    <property type="entry name" value="PROTEIN YEEZ"/>
    <property type="match status" value="1"/>
</dbReference>
<dbReference type="RefSeq" id="WP_183857778.1">
    <property type="nucleotide sequence ID" value="NZ_JACHOO010000007.1"/>
</dbReference>
<dbReference type="InterPro" id="IPR001509">
    <property type="entry name" value="Epimerase_deHydtase"/>
</dbReference>
<dbReference type="EMBL" id="JACHOO010000007">
    <property type="protein sequence ID" value="MBB5754331.1"/>
    <property type="molecule type" value="Genomic_DNA"/>
</dbReference>
<evidence type="ECO:0000313" key="3">
    <source>
        <dbReference type="Proteomes" id="UP000523821"/>
    </source>
</evidence>
<keyword evidence="3" id="KW-1185">Reference proteome</keyword>
<organism evidence="2 3">
    <name type="scientific">Prosthecomicrobium pneumaticum</name>
    <dbReference type="NCBI Taxonomy" id="81895"/>
    <lineage>
        <taxon>Bacteria</taxon>
        <taxon>Pseudomonadati</taxon>
        <taxon>Pseudomonadota</taxon>
        <taxon>Alphaproteobacteria</taxon>
        <taxon>Hyphomicrobiales</taxon>
        <taxon>Kaistiaceae</taxon>
        <taxon>Prosthecomicrobium</taxon>
    </lineage>
</organism>
<dbReference type="InterPro" id="IPR036291">
    <property type="entry name" value="NAD(P)-bd_dom_sf"/>
</dbReference>
<dbReference type="AlphaFoldDB" id="A0A7W9FPE6"/>